<evidence type="ECO:0000313" key="3">
    <source>
        <dbReference type="Proteomes" id="UP001293169"/>
    </source>
</evidence>
<accession>A0ABU5MBJ1</accession>
<dbReference type="Proteomes" id="UP001293169">
    <property type="component" value="Unassembled WGS sequence"/>
</dbReference>
<keyword evidence="2" id="KW-0378">Hydrolase</keyword>
<dbReference type="Pfam" id="PF20469">
    <property type="entry name" value="OLD-like_TOPRIM"/>
    <property type="match status" value="1"/>
</dbReference>
<sequence length="272" mass="29655">MTKANLLFARAVMIVEGDAENILLPVLARLLGRDFHHHGVSVVNVGGLGLGRYARIFMRQDPEKDGVINVPVACITDMDVMPDLAPWIVGKLEAGQPVPVMPPSKRQWRIKADFPGNALEERRINRRAKASSQKVETFVADEWTLEYDLAFHGLGKQMYRAASLALADDRLNVGTAIKADIINAADAAYEAIVDTSIDQEMLGSHVYALFESDGASKAIAAQYLAELIEKDVESGTLDSDTLLNLLPPYIVAAISHVTSPFDIAINDSVTED</sequence>
<gene>
    <name evidence="2" type="ORF">U5E74_28820</name>
</gene>
<dbReference type="CDD" id="cd01026">
    <property type="entry name" value="TOPRIM_OLD"/>
    <property type="match status" value="1"/>
</dbReference>
<reference evidence="2 3" key="1">
    <citation type="submission" date="2023-12" db="EMBL/GenBank/DDBJ databases">
        <title>N/s.</title>
        <authorList>
            <person name="Dale J."/>
        </authorList>
    </citation>
    <scope>NUCLEOTIDE SEQUENCE [LARGE SCALE GENOMIC DNA]</scope>
    <source>
        <strain evidence="2 3">2023EL-01226</strain>
    </source>
</reference>
<evidence type="ECO:0000259" key="1">
    <source>
        <dbReference type="Pfam" id="PF20469"/>
    </source>
</evidence>
<evidence type="ECO:0000313" key="2">
    <source>
        <dbReference type="EMBL" id="MDZ7469589.1"/>
    </source>
</evidence>
<proteinExistence type="predicted"/>
<organism evidence="2 3">
    <name type="scientific">Raoultella planticola</name>
    <name type="common">Klebsiella planticola</name>
    <dbReference type="NCBI Taxonomy" id="575"/>
    <lineage>
        <taxon>Bacteria</taxon>
        <taxon>Pseudomonadati</taxon>
        <taxon>Pseudomonadota</taxon>
        <taxon>Gammaproteobacteria</taxon>
        <taxon>Enterobacterales</taxon>
        <taxon>Enterobacteriaceae</taxon>
        <taxon>Klebsiella/Raoultella group</taxon>
        <taxon>Raoultella</taxon>
    </lineage>
</organism>
<keyword evidence="3" id="KW-1185">Reference proteome</keyword>
<dbReference type="RefSeq" id="WP_318330893.1">
    <property type="nucleotide sequence ID" value="NZ_JAWQIZ010000037.1"/>
</dbReference>
<keyword evidence="2" id="KW-0540">Nuclease</keyword>
<comment type="caution">
    <text evidence="2">The sequence shown here is derived from an EMBL/GenBank/DDBJ whole genome shotgun (WGS) entry which is preliminary data.</text>
</comment>
<dbReference type="InterPro" id="IPR034139">
    <property type="entry name" value="TOPRIM_OLD"/>
</dbReference>
<feature type="domain" description="OLD protein-like TOPRIM" evidence="1">
    <location>
        <begin position="7"/>
        <end position="79"/>
    </location>
</feature>
<keyword evidence="2" id="KW-0255">Endonuclease</keyword>
<protein>
    <submittedName>
        <fullName evidence="2">ATP-dependent endonuclease</fullName>
    </submittedName>
</protein>
<dbReference type="GO" id="GO:0004519">
    <property type="term" value="F:endonuclease activity"/>
    <property type="evidence" value="ECO:0007669"/>
    <property type="project" value="UniProtKB-KW"/>
</dbReference>
<dbReference type="EMBL" id="JAXUDK010000042">
    <property type="protein sequence ID" value="MDZ7469589.1"/>
    <property type="molecule type" value="Genomic_DNA"/>
</dbReference>
<name>A0ABU5MBJ1_RAOPL</name>